<feature type="transmembrane region" description="Helical" evidence="7">
    <location>
        <begin position="61"/>
        <end position="84"/>
    </location>
</feature>
<dbReference type="PANTHER" id="PTHR34584">
    <property type="entry name" value="NA(+)/H(+) ANTIPORTER SUBUNIT E1"/>
    <property type="match status" value="1"/>
</dbReference>
<keyword evidence="3" id="KW-1003">Cell membrane</keyword>
<keyword evidence="6 7" id="KW-0472">Membrane</keyword>
<evidence type="ECO:0000256" key="7">
    <source>
        <dbReference type="SAM" id="Phobius"/>
    </source>
</evidence>
<evidence type="ECO:0000256" key="3">
    <source>
        <dbReference type="ARBA" id="ARBA00022475"/>
    </source>
</evidence>
<reference evidence="8 9" key="1">
    <citation type="submission" date="2020-08" db="EMBL/GenBank/DDBJ databases">
        <title>Genomic Encyclopedia of Type Strains, Phase IV (KMG-IV): sequencing the most valuable type-strain genomes for metagenomic binning, comparative biology and taxonomic classification.</title>
        <authorList>
            <person name="Goeker M."/>
        </authorList>
    </citation>
    <scope>NUCLEOTIDE SEQUENCE [LARGE SCALE GENOMIC DNA]</scope>
    <source>
        <strain evidence="8 9">DSM 24448</strain>
    </source>
</reference>
<sequence>MIRRLLPHPALSVLLVIVWMLLVNELGFGALFLALVFGVVVPLVTSRFWPERPKVRFGRDALAYLLIVIFDVIVANFEIAWIILTRRNRDLRSCWLVIPTELRSAEAITVLAGTISLTPGTVSSDISSDGRALLVHALDVADPAAEVARIKQRYETRLMKVFR</sequence>
<organism evidence="8 9">
    <name type="scientific">Brevundimonas halotolerans</name>
    <dbReference type="NCBI Taxonomy" id="69670"/>
    <lineage>
        <taxon>Bacteria</taxon>
        <taxon>Pseudomonadati</taxon>
        <taxon>Pseudomonadota</taxon>
        <taxon>Alphaproteobacteria</taxon>
        <taxon>Caulobacterales</taxon>
        <taxon>Caulobacteraceae</taxon>
        <taxon>Brevundimonas</taxon>
    </lineage>
</organism>
<keyword evidence="4 7" id="KW-0812">Transmembrane</keyword>
<comment type="similarity">
    <text evidence="2">Belongs to the CPA3 antiporters (TC 2.A.63) subunit E family.</text>
</comment>
<dbReference type="EMBL" id="JACIJB010000015">
    <property type="protein sequence ID" value="MBB5661758.1"/>
    <property type="molecule type" value="Genomic_DNA"/>
</dbReference>
<comment type="caution">
    <text evidence="8">The sequence shown here is derived from an EMBL/GenBank/DDBJ whole genome shotgun (WGS) entry which is preliminary data.</text>
</comment>
<keyword evidence="5 7" id="KW-1133">Transmembrane helix</keyword>
<dbReference type="OrthoDB" id="9807187at2"/>
<proteinExistence type="inferred from homology"/>
<gene>
    <name evidence="8" type="ORF">FHS65_002528</name>
</gene>
<feature type="transmembrane region" description="Helical" evidence="7">
    <location>
        <begin position="28"/>
        <end position="49"/>
    </location>
</feature>
<evidence type="ECO:0000313" key="9">
    <source>
        <dbReference type="Proteomes" id="UP000548978"/>
    </source>
</evidence>
<evidence type="ECO:0000256" key="6">
    <source>
        <dbReference type="ARBA" id="ARBA00023136"/>
    </source>
</evidence>
<dbReference type="RefSeq" id="WP_123286250.1">
    <property type="nucleotide sequence ID" value="NZ_JACIJB010000015.1"/>
</dbReference>
<protein>
    <submittedName>
        <fullName evidence="8">Multicomponent K+:H+ antiporter subunit E</fullName>
    </submittedName>
</protein>
<dbReference type="InterPro" id="IPR002758">
    <property type="entry name" value="Cation_antiport_E"/>
</dbReference>
<dbReference type="PIRSF" id="PIRSF019239">
    <property type="entry name" value="MrpE"/>
    <property type="match status" value="1"/>
</dbReference>
<dbReference type="PANTHER" id="PTHR34584:SF1">
    <property type="entry name" value="NA(+)_H(+) ANTIPORTER SUBUNIT E1"/>
    <property type="match status" value="1"/>
</dbReference>
<name>A0A7W9A5L0_9CAUL</name>
<evidence type="ECO:0000256" key="1">
    <source>
        <dbReference type="ARBA" id="ARBA00004651"/>
    </source>
</evidence>
<evidence type="ECO:0000313" key="8">
    <source>
        <dbReference type="EMBL" id="MBB5661758.1"/>
    </source>
</evidence>
<dbReference type="Proteomes" id="UP000548978">
    <property type="component" value="Unassembled WGS sequence"/>
</dbReference>
<comment type="subcellular location">
    <subcellularLocation>
        <location evidence="1">Cell membrane</location>
        <topology evidence="1">Multi-pass membrane protein</topology>
    </subcellularLocation>
</comment>
<dbReference type="GO" id="GO:0005886">
    <property type="term" value="C:plasma membrane"/>
    <property type="evidence" value="ECO:0007669"/>
    <property type="project" value="UniProtKB-SubCell"/>
</dbReference>
<accession>A0A7W9A5L0</accession>
<dbReference type="Pfam" id="PF01899">
    <property type="entry name" value="MNHE"/>
    <property type="match status" value="1"/>
</dbReference>
<evidence type="ECO:0000256" key="5">
    <source>
        <dbReference type="ARBA" id="ARBA00022989"/>
    </source>
</evidence>
<evidence type="ECO:0000256" key="4">
    <source>
        <dbReference type="ARBA" id="ARBA00022692"/>
    </source>
</evidence>
<dbReference type="NCBIfam" id="NF006518">
    <property type="entry name" value="PRK08965.1-2"/>
    <property type="match status" value="1"/>
</dbReference>
<evidence type="ECO:0000256" key="2">
    <source>
        <dbReference type="ARBA" id="ARBA00006228"/>
    </source>
</evidence>
<dbReference type="GO" id="GO:0008324">
    <property type="term" value="F:monoatomic cation transmembrane transporter activity"/>
    <property type="evidence" value="ECO:0007669"/>
    <property type="project" value="InterPro"/>
</dbReference>
<dbReference type="AlphaFoldDB" id="A0A7W9A5L0"/>
<feature type="transmembrane region" description="Helical" evidence="7">
    <location>
        <begin position="5"/>
        <end position="22"/>
    </location>
</feature>
<keyword evidence="9" id="KW-1185">Reference proteome</keyword>